<evidence type="ECO:0000256" key="4">
    <source>
        <dbReference type="SAM" id="MobiDB-lite"/>
    </source>
</evidence>
<dbReference type="AlphaFoldDB" id="A0AAN6LZU4"/>
<feature type="compositionally biased region" description="Basic residues" evidence="4">
    <location>
        <begin position="402"/>
        <end position="418"/>
    </location>
</feature>
<dbReference type="PANTHER" id="PTHR46042:SF1">
    <property type="entry name" value="DIPHTHINE METHYLTRANSFERASE"/>
    <property type="match status" value="1"/>
</dbReference>
<dbReference type="PANTHER" id="PTHR46042">
    <property type="entry name" value="DIPHTHINE METHYLTRANSFERASE"/>
    <property type="match status" value="1"/>
</dbReference>
<reference evidence="5 6" key="1">
    <citation type="submission" date="2021-02" db="EMBL/GenBank/DDBJ databases">
        <title>Genome assembly of Pseudopithomyces chartarum.</title>
        <authorList>
            <person name="Jauregui R."/>
            <person name="Singh J."/>
            <person name="Voisey C."/>
        </authorList>
    </citation>
    <scope>NUCLEOTIDE SEQUENCE [LARGE SCALE GENOMIC DNA]</scope>
    <source>
        <strain evidence="5 6">AGR01</strain>
    </source>
</reference>
<dbReference type="SUPFAM" id="SSF50978">
    <property type="entry name" value="WD40 repeat-like"/>
    <property type="match status" value="1"/>
</dbReference>
<evidence type="ECO:0000256" key="1">
    <source>
        <dbReference type="ARBA" id="ARBA00022574"/>
    </source>
</evidence>
<keyword evidence="2" id="KW-0677">Repeat</keyword>
<comment type="caution">
    <text evidence="5">The sequence shown here is derived from an EMBL/GenBank/DDBJ whole genome shotgun (WGS) entry which is preliminary data.</text>
</comment>
<dbReference type="InterPro" id="IPR052415">
    <property type="entry name" value="Diphthine_MTase"/>
</dbReference>
<sequence length="651" mass="72939">MEDIEDFKVLTLDLRPDVVKFWPKNDQYAIVGTYTLVEDETSESDEPTGQVRVGSLNLVQVADGDMEIIQTLQTQFGVYDLQFVPEGSLIDGKSDVFAISTSTGAIALYYISSNDDGGNTFDHPKIIHIRTIQLFPTDVLITFLAFHPEGRHVAMTLSDGQVCVAAFEPNASSTVAVLQHDFQAWMCSFVKHSGGGSEQWGLISGGDDAILRYIDLDIDQESISASQTPQIMPWMDRKIHQAGVTAVLPISQTPHTEASTSTSNGFLLLTGSYDDHLRLLHCPTMGRRVVLAEENMGGGVFRIKLVSMSTRVDPVSGETELVYLLIVSCMQAGARIVKLCEKDGDWHFDVEAKFEKNEGTLLYANLSAPLTSVPLTSVPLTSVPLQPRIIMDPSTHETPRGKNYKKNQRQREAKKRKALKAPLKIDNQPPYYRVLRAGPRKAIKKEAAKKYIHPWIRNNPAFRLQDRDAPTASLLGLPKEVRQKILGMCLEEDIPCPGRDFIRHSMYVEGGRSTRMGQLCGKIGVLCGVSPVLRCDMEFVAKVKKEELLAEYEKREKEEMKDRGVARWDQNLPLDSKRKGKVVKAKVSKKRPQRCWNTDVNVVVEDPLCPMERKNPGAWYQNTKVYRARSRAFREDQEGNGQGGQKIRFSD</sequence>
<keyword evidence="6" id="KW-1185">Reference proteome</keyword>
<evidence type="ECO:0000256" key="2">
    <source>
        <dbReference type="ARBA" id="ARBA00022737"/>
    </source>
</evidence>
<dbReference type="EMBL" id="WVTA01000004">
    <property type="protein sequence ID" value="KAK3213619.1"/>
    <property type="molecule type" value="Genomic_DNA"/>
</dbReference>
<comment type="pathway">
    <text evidence="3">Protein modification.</text>
</comment>
<evidence type="ECO:0000313" key="5">
    <source>
        <dbReference type="EMBL" id="KAK3213619.1"/>
    </source>
</evidence>
<keyword evidence="1" id="KW-0853">WD repeat</keyword>
<dbReference type="InterPro" id="IPR015943">
    <property type="entry name" value="WD40/YVTN_repeat-like_dom_sf"/>
</dbReference>
<proteinExistence type="predicted"/>
<evidence type="ECO:0000256" key="3">
    <source>
        <dbReference type="ARBA" id="ARBA00043952"/>
    </source>
</evidence>
<dbReference type="Gene3D" id="2.130.10.10">
    <property type="entry name" value="YVTN repeat-like/Quinoprotein amine dehydrogenase"/>
    <property type="match status" value="1"/>
</dbReference>
<feature type="region of interest" description="Disordered" evidence="4">
    <location>
        <begin position="391"/>
        <end position="418"/>
    </location>
</feature>
<dbReference type="Proteomes" id="UP001280581">
    <property type="component" value="Unassembled WGS sequence"/>
</dbReference>
<gene>
    <name evidence="5" type="ORF">GRF29_28g443691</name>
</gene>
<dbReference type="GO" id="GO:0005737">
    <property type="term" value="C:cytoplasm"/>
    <property type="evidence" value="ECO:0007669"/>
    <property type="project" value="TreeGrafter"/>
</dbReference>
<accession>A0AAN6LZU4</accession>
<organism evidence="5 6">
    <name type="scientific">Pseudopithomyces chartarum</name>
    <dbReference type="NCBI Taxonomy" id="1892770"/>
    <lineage>
        <taxon>Eukaryota</taxon>
        <taxon>Fungi</taxon>
        <taxon>Dikarya</taxon>
        <taxon>Ascomycota</taxon>
        <taxon>Pezizomycotina</taxon>
        <taxon>Dothideomycetes</taxon>
        <taxon>Pleosporomycetidae</taxon>
        <taxon>Pleosporales</taxon>
        <taxon>Massarineae</taxon>
        <taxon>Didymosphaeriaceae</taxon>
        <taxon>Pseudopithomyces</taxon>
    </lineage>
</organism>
<name>A0AAN6LZU4_9PLEO</name>
<dbReference type="InterPro" id="IPR036322">
    <property type="entry name" value="WD40_repeat_dom_sf"/>
</dbReference>
<evidence type="ECO:0000313" key="6">
    <source>
        <dbReference type="Proteomes" id="UP001280581"/>
    </source>
</evidence>
<dbReference type="GO" id="GO:0061685">
    <property type="term" value="F:diphthine methylesterase activity"/>
    <property type="evidence" value="ECO:0007669"/>
    <property type="project" value="TreeGrafter"/>
</dbReference>
<protein>
    <submittedName>
        <fullName evidence="5">Uncharacterized protein</fullName>
    </submittedName>
</protein>
<dbReference type="GO" id="GO:0017183">
    <property type="term" value="P:protein histidyl modification to diphthamide"/>
    <property type="evidence" value="ECO:0007669"/>
    <property type="project" value="TreeGrafter"/>
</dbReference>